<dbReference type="RefSeq" id="WP_017761291.1">
    <property type="nucleotide sequence ID" value="NZ_QQAV01000005.1"/>
</dbReference>
<organism evidence="2 3">
    <name type="scientific">Pseudacidovorax intermedius</name>
    <dbReference type="NCBI Taxonomy" id="433924"/>
    <lineage>
        <taxon>Bacteria</taxon>
        <taxon>Pseudomonadati</taxon>
        <taxon>Pseudomonadota</taxon>
        <taxon>Betaproteobacteria</taxon>
        <taxon>Burkholderiales</taxon>
        <taxon>Comamonadaceae</taxon>
        <taxon>Pseudacidovorax</taxon>
    </lineage>
</organism>
<evidence type="ECO:0000313" key="3">
    <source>
        <dbReference type="Proteomes" id="UP000255265"/>
    </source>
</evidence>
<reference evidence="2 3" key="1">
    <citation type="submission" date="2018-07" db="EMBL/GenBank/DDBJ databases">
        <title>Genomic Encyclopedia of Type Strains, Phase IV (KMG-IV): sequencing the most valuable type-strain genomes for metagenomic binning, comparative biology and taxonomic classification.</title>
        <authorList>
            <person name="Goeker M."/>
        </authorList>
    </citation>
    <scope>NUCLEOTIDE SEQUENCE [LARGE SCALE GENOMIC DNA]</scope>
    <source>
        <strain evidence="2 3">DSM 21352</strain>
    </source>
</reference>
<dbReference type="InterPro" id="IPR042100">
    <property type="entry name" value="Bug_dom1"/>
</dbReference>
<dbReference type="AlphaFoldDB" id="A0A370FEC6"/>
<dbReference type="Pfam" id="PF03401">
    <property type="entry name" value="TctC"/>
    <property type="match status" value="1"/>
</dbReference>
<protein>
    <submittedName>
        <fullName evidence="2">Tripartite-type tricarboxylate transporter receptor subunit TctC</fullName>
    </submittedName>
</protein>
<dbReference type="InterPro" id="IPR005064">
    <property type="entry name" value="BUG"/>
</dbReference>
<gene>
    <name evidence="2" type="ORF">DFR41_105310</name>
</gene>
<keyword evidence="2" id="KW-0675">Receptor</keyword>
<comment type="caution">
    <text evidence="2">The sequence shown here is derived from an EMBL/GenBank/DDBJ whole genome shotgun (WGS) entry which is preliminary data.</text>
</comment>
<dbReference type="Gene3D" id="3.40.190.150">
    <property type="entry name" value="Bordetella uptake gene, domain 1"/>
    <property type="match status" value="1"/>
</dbReference>
<dbReference type="PANTHER" id="PTHR42928:SF5">
    <property type="entry name" value="BLR1237 PROTEIN"/>
    <property type="match status" value="1"/>
</dbReference>
<dbReference type="Proteomes" id="UP000255265">
    <property type="component" value="Unassembled WGS sequence"/>
</dbReference>
<sequence length="321" mass="33739">MELSRRQVLAAGLATLGGATTPVARAQGYPNNVIRFIIPTPPGGGHDIMMRLVGQKLTERLGQPVIVESKPGATGAIAAQTVARAAPDGYTLLLAYSAFLTNLLLLPKPGYRQEDFSTVGMLALTPIALGISENLAASTLRQYVALAKTRPGQIAYGSYGQGSGGHFVGELFNMAAGIETIHVPYKGEAPALQDVIGGQVQAVCASIGGTKRYQGRIRTLAVASAERSPSYPDVPTFAELGYPGVDMPGWAALMAPAGTPKAVVDLLTKEVNEIVLLPDVKAKIAELGFDTVGWAPGRTQAFFKEQLASSEKLVRSGRVKI</sequence>
<evidence type="ECO:0000256" key="1">
    <source>
        <dbReference type="ARBA" id="ARBA00006987"/>
    </source>
</evidence>
<dbReference type="InterPro" id="IPR006311">
    <property type="entry name" value="TAT_signal"/>
</dbReference>
<dbReference type="Gene3D" id="3.40.190.10">
    <property type="entry name" value="Periplasmic binding protein-like II"/>
    <property type="match status" value="1"/>
</dbReference>
<comment type="similarity">
    <text evidence="1">Belongs to the UPF0065 (bug) family.</text>
</comment>
<dbReference type="OrthoDB" id="8858702at2"/>
<dbReference type="PANTHER" id="PTHR42928">
    <property type="entry name" value="TRICARBOXYLATE-BINDING PROTEIN"/>
    <property type="match status" value="1"/>
</dbReference>
<evidence type="ECO:0000313" key="2">
    <source>
        <dbReference type="EMBL" id="RDI24395.1"/>
    </source>
</evidence>
<dbReference type="PROSITE" id="PS51318">
    <property type="entry name" value="TAT"/>
    <property type="match status" value="1"/>
</dbReference>
<proteinExistence type="inferred from homology"/>
<dbReference type="EMBL" id="QQAV01000005">
    <property type="protein sequence ID" value="RDI24395.1"/>
    <property type="molecule type" value="Genomic_DNA"/>
</dbReference>
<keyword evidence="3" id="KW-1185">Reference proteome</keyword>
<accession>A0A370FEC6</accession>
<name>A0A370FEC6_9BURK</name>
<dbReference type="PIRSF" id="PIRSF017082">
    <property type="entry name" value="YflP"/>
    <property type="match status" value="1"/>
</dbReference>